<gene>
    <name evidence="3" type="ORF">GGR42_000413</name>
</gene>
<keyword evidence="3" id="KW-0031">Aminopeptidase</keyword>
<dbReference type="Gene3D" id="3.40.50.1820">
    <property type="entry name" value="alpha/beta hydrolase"/>
    <property type="match status" value="1"/>
</dbReference>
<dbReference type="Gene3D" id="2.120.10.30">
    <property type="entry name" value="TolB, C-terminal domain"/>
    <property type="match status" value="1"/>
</dbReference>
<dbReference type="InterPro" id="IPR011042">
    <property type="entry name" value="6-blade_b-propeller_TolB-like"/>
</dbReference>
<dbReference type="PANTHER" id="PTHR11731:SF193">
    <property type="entry name" value="DIPEPTIDYL PEPTIDASE 9"/>
    <property type="match status" value="1"/>
</dbReference>
<dbReference type="Pfam" id="PF00326">
    <property type="entry name" value="Peptidase_S9"/>
    <property type="match status" value="1"/>
</dbReference>
<dbReference type="PANTHER" id="PTHR11731">
    <property type="entry name" value="PROTEASE FAMILY S9B,C DIPEPTIDYL-PEPTIDASE IV-RELATED"/>
    <property type="match status" value="1"/>
</dbReference>
<evidence type="ECO:0000313" key="3">
    <source>
        <dbReference type="EMBL" id="NJB69951.1"/>
    </source>
</evidence>
<keyword evidence="3" id="KW-0378">Hydrolase</keyword>
<reference evidence="3 4" key="1">
    <citation type="submission" date="2020-03" db="EMBL/GenBank/DDBJ databases">
        <title>Genomic Encyclopedia of Type Strains, Phase IV (KMG-IV): sequencing the most valuable type-strain genomes for metagenomic binning, comparative biology and taxonomic classification.</title>
        <authorList>
            <person name="Goeker M."/>
        </authorList>
    </citation>
    <scope>NUCLEOTIDE SEQUENCE [LARGE SCALE GENOMIC DNA]</scope>
    <source>
        <strain evidence="3 4">DSM 29762</strain>
    </source>
</reference>
<sequence>MKYIISTFLISLSISAFSQKKILDHADVDLWKTIKNRSISNDGNFVMYSLEKGEKDSHLKIKNAKSNLVFEHERGEKGKFTYHSDFALFTIKAWKDSVSDMKRRKVKKDRLPKDSLGIYNLNDGSLVKIGNIKSYKVPEKWSSHIAYQLEEISAKKDTTKNSDKEIEKEEKKDKKKKKSKKVDKDNGYHLVVRNLLSKKEDTIKFVTDYIFAKEGRQLSFVTTGTDSIMKAGVYVFDFENDQLSQVYEAEKSKYYQLSFSESGERLGFVVDNDTTKAYVRPNELFLWQKGASLAEKLLDGVSSPKGYRVSPDGAIIFSKDETKVYFGLATPAIVQDTLLNDDEIVNVEVWTYDEPRLYTVQELQLKRDQEKAYETVIHLKDGKLVQLGSKEYPNVRLGNEGNAPYALVNNPKPYQLESQWTGMRSSDYALVNVATGETKKVLTALGGAVRLSPEGKYAYGYSPVDSTWFAYGVASGKRIDLTKGKLFYNELNDSPRHPSSYSVAGWTEKDKALLIYDRYDIWKFDPDTGSSEKLTEGRANKVTYRYVQLDDEKRFMDTNEKWLFTTFDETSKHSGYYEYNPKTTKGKQLVSGPYSYSRPIKAQMGEHVIFTRQSFQEFPNIRISNLNFKKQIVVSDANPQQKEYNWGTSELVKWTSLDGKELTGMLIKPENFDPNKKYPMIVNFYEKSSNGLFRHRAPSFGRSTINYSFYTSRGYLIFNPDVHYRIGYPGESALNCVIPGITSLLEKGFVDKDNIGVQGHSWGGYQIAYLVTKTDIFKAAESGAPVPNMISAYGGIRWGTGLSRQFQYEHTQSRLGGTPWEYPARYIENSPIFNIDKINTPLLVMHNDADGHVPWYQGIEFFVSLRRLGKPSWFLNYNGEPHWPLKFQNRKDFNLRMAQFFDHYLKAAPKPVWMKHGVPAIEKGINQGYELLDDIGEN</sequence>
<dbReference type="GO" id="GO:0006508">
    <property type="term" value="P:proteolysis"/>
    <property type="evidence" value="ECO:0007669"/>
    <property type="project" value="InterPro"/>
</dbReference>
<dbReference type="Proteomes" id="UP000590442">
    <property type="component" value="Unassembled WGS sequence"/>
</dbReference>
<dbReference type="GO" id="GO:0008236">
    <property type="term" value="F:serine-type peptidase activity"/>
    <property type="evidence" value="ECO:0007669"/>
    <property type="project" value="InterPro"/>
</dbReference>
<organism evidence="3 4">
    <name type="scientific">Saonia flava</name>
    <dbReference type="NCBI Taxonomy" id="523696"/>
    <lineage>
        <taxon>Bacteria</taxon>
        <taxon>Pseudomonadati</taxon>
        <taxon>Bacteroidota</taxon>
        <taxon>Flavobacteriia</taxon>
        <taxon>Flavobacteriales</taxon>
        <taxon>Flavobacteriaceae</taxon>
        <taxon>Saonia</taxon>
    </lineage>
</organism>
<dbReference type="GO" id="GO:0004177">
    <property type="term" value="F:aminopeptidase activity"/>
    <property type="evidence" value="ECO:0007669"/>
    <property type="project" value="UniProtKB-KW"/>
</dbReference>
<dbReference type="InterPro" id="IPR029058">
    <property type="entry name" value="AB_hydrolase_fold"/>
</dbReference>
<dbReference type="InterPro" id="IPR050278">
    <property type="entry name" value="Serine_Prot_S9B/DPPIV"/>
</dbReference>
<comment type="caution">
    <text evidence="3">The sequence shown here is derived from an EMBL/GenBank/DDBJ whole genome shotgun (WGS) entry which is preliminary data.</text>
</comment>
<evidence type="ECO:0000259" key="2">
    <source>
        <dbReference type="Pfam" id="PF00326"/>
    </source>
</evidence>
<proteinExistence type="predicted"/>
<dbReference type="RefSeq" id="WP_167960344.1">
    <property type="nucleotide sequence ID" value="NZ_JAATJJ010000001.1"/>
</dbReference>
<name>A0A846QPH2_9FLAO</name>
<keyword evidence="3" id="KW-0645">Protease</keyword>
<feature type="compositionally biased region" description="Basic and acidic residues" evidence="1">
    <location>
        <begin position="158"/>
        <end position="172"/>
    </location>
</feature>
<dbReference type="GO" id="GO:0008239">
    <property type="term" value="F:dipeptidyl-peptidase activity"/>
    <property type="evidence" value="ECO:0007669"/>
    <property type="project" value="TreeGrafter"/>
</dbReference>
<keyword evidence="4" id="KW-1185">Reference proteome</keyword>
<evidence type="ECO:0000256" key="1">
    <source>
        <dbReference type="SAM" id="MobiDB-lite"/>
    </source>
</evidence>
<evidence type="ECO:0000313" key="4">
    <source>
        <dbReference type="Proteomes" id="UP000590442"/>
    </source>
</evidence>
<dbReference type="EMBL" id="JAATJJ010000001">
    <property type="protein sequence ID" value="NJB69951.1"/>
    <property type="molecule type" value="Genomic_DNA"/>
</dbReference>
<dbReference type="SUPFAM" id="SSF82171">
    <property type="entry name" value="DPP6 N-terminal domain-like"/>
    <property type="match status" value="1"/>
</dbReference>
<feature type="region of interest" description="Disordered" evidence="1">
    <location>
        <begin position="158"/>
        <end position="181"/>
    </location>
</feature>
<feature type="domain" description="Peptidase S9 prolyl oligopeptidase catalytic" evidence="2">
    <location>
        <begin position="738"/>
        <end position="906"/>
    </location>
</feature>
<accession>A0A846QPH2</accession>
<dbReference type="SUPFAM" id="SSF53474">
    <property type="entry name" value="alpha/beta-Hydrolases"/>
    <property type="match status" value="1"/>
</dbReference>
<dbReference type="AlphaFoldDB" id="A0A846QPH2"/>
<dbReference type="InterPro" id="IPR001375">
    <property type="entry name" value="Peptidase_S9_cat"/>
</dbReference>
<protein>
    <submittedName>
        <fullName evidence="3">Dipeptidyl aminopeptidase/acylaminoacyl peptidase</fullName>
    </submittedName>
</protein>